<dbReference type="EMBL" id="OW240923">
    <property type="protein sequence ID" value="CAH2324109.1"/>
    <property type="molecule type" value="Genomic_DNA"/>
</dbReference>
<dbReference type="PANTHER" id="PTHR37455:SF1">
    <property type="entry name" value="SIMILAR TO 1190005I06RIK PROTEIN"/>
    <property type="match status" value="1"/>
</dbReference>
<dbReference type="Pfam" id="PF15366">
    <property type="entry name" value="DUF4597"/>
    <property type="match status" value="1"/>
</dbReference>
<evidence type="ECO:0000313" key="3">
    <source>
        <dbReference type="Proteomes" id="UP001295444"/>
    </source>
</evidence>
<sequence>MGIRLSCLKGRHVCSPNEDAPIEISNIHLKVPDIIVTPPTPTGTLSSRSAGQQSESDTDENLCC</sequence>
<reference evidence="2" key="1">
    <citation type="submission" date="2022-03" db="EMBL/GenBank/DDBJ databases">
        <authorList>
            <person name="Alioto T."/>
            <person name="Alioto T."/>
            <person name="Gomez Garrido J."/>
        </authorList>
    </citation>
    <scope>NUCLEOTIDE SEQUENCE</scope>
</reference>
<dbReference type="AlphaFoldDB" id="A0AAD1WS38"/>
<dbReference type="PANTHER" id="PTHR37455">
    <property type="entry name" value="GENE, 27021-RELATED"/>
    <property type="match status" value="1"/>
</dbReference>
<accession>A0AAD1WS38</accession>
<evidence type="ECO:0000313" key="2">
    <source>
        <dbReference type="EMBL" id="CAH2324109.1"/>
    </source>
</evidence>
<gene>
    <name evidence="2" type="ORF">PECUL_23A002451</name>
</gene>
<evidence type="ECO:0000256" key="1">
    <source>
        <dbReference type="SAM" id="MobiDB-lite"/>
    </source>
</evidence>
<dbReference type="Proteomes" id="UP001295444">
    <property type="component" value="Chromosome 12"/>
</dbReference>
<feature type="compositionally biased region" description="Polar residues" evidence="1">
    <location>
        <begin position="43"/>
        <end position="55"/>
    </location>
</feature>
<name>A0AAD1WS38_PELCU</name>
<protein>
    <submittedName>
        <fullName evidence="2">Uncharacterized protein</fullName>
    </submittedName>
</protein>
<dbReference type="InterPro" id="IPR027864">
    <property type="entry name" value="DUF4597"/>
</dbReference>
<keyword evidence="3" id="KW-1185">Reference proteome</keyword>
<proteinExistence type="predicted"/>
<feature type="region of interest" description="Disordered" evidence="1">
    <location>
        <begin position="38"/>
        <end position="64"/>
    </location>
</feature>
<organism evidence="2 3">
    <name type="scientific">Pelobates cultripes</name>
    <name type="common">Western spadefoot toad</name>
    <dbReference type="NCBI Taxonomy" id="61616"/>
    <lineage>
        <taxon>Eukaryota</taxon>
        <taxon>Metazoa</taxon>
        <taxon>Chordata</taxon>
        <taxon>Craniata</taxon>
        <taxon>Vertebrata</taxon>
        <taxon>Euteleostomi</taxon>
        <taxon>Amphibia</taxon>
        <taxon>Batrachia</taxon>
        <taxon>Anura</taxon>
        <taxon>Pelobatoidea</taxon>
        <taxon>Pelobatidae</taxon>
        <taxon>Pelobates</taxon>
    </lineage>
</organism>